<name>A0A0D6ERA2_SPOSA</name>
<sequence length="423" mass="44806">MLLNASPPQSPSLATTEAKSTWLGSLAAAAASPWSPVNPDASKELSAPIVRGRMLPKSQWKVRRVPLAQFRARGLTFDLTLTGPAWESCLQPDEHAQQCADPDCSLRFDLLNRRHHCRTCGDIFCAAHTSRSTFLWPVSDDEAHHAFTPRGTPRATPRSSALDLPSLAYSVSPTSSAASSHASSNASSISTSSTASSSTPTSSPTPQPALLPVSARVCDRCFFSAPAPLLTPPSSGTPIASYPSNCAFANPSTRPLTLRHPRSRTPSSSRHSSPGHSPPPVVGSGLGRSKSRSRQGSAASLSTGSEGAAYSSPATSVEGLPSAPGSARKLSSSKRGLSPATSLRHSLPEEELHASDEEEGASTEVEEVTLPGLKVVHEPPEYLDSSDDEEADAKHEAHIRERRRLQQEFGSVQGGPWQSWATF</sequence>
<reference evidence="7" key="1">
    <citation type="submission" date="2015-02" db="EMBL/GenBank/DDBJ databases">
        <authorList>
            <person name="Gon?alves P."/>
        </authorList>
    </citation>
    <scope>NUCLEOTIDE SEQUENCE [LARGE SCALE GENOMIC DNA]</scope>
</reference>
<evidence type="ECO:0000256" key="3">
    <source>
        <dbReference type="ARBA" id="ARBA00022833"/>
    </source>
</evidence>
<keyword evidence="1" id="KW-0479">Metal-binding</keyword>
<feature type="region of interest" description="Disordered" evidence="4">
    <location>
        <begin position="250"/>
        <end position="401"/>
    </location>
</feature>
<evidence type="ECO:0000256" key="4">
    <source>
        <dbReference type="SAM" id="MobiDB-lite"/>
    </source>
</evidence>
<evidence type="ECO:0000259" key="5">
    <source>
        <dbReference type="SMART" id="SM00064"/>
    </source>
</evidence>
<keyword evidence="7" id="KW-1185">Reference proteome</keyword>
<feature type="compositionally biased region" description="Acidic residues" evidence="4">
    <location>
        <begin position="356"/>
        <end position="367"/>
    </location>
</feature>
<dbReference type="EMBL" id="CENE01000025">
    <property type="protein sequence ID" value="CEQ42368.1"/>
    <property type="molecule type" value="Genomic_DNA"/>
</dbReference>
<protein>
    <submittedName>
        <fullName evidence="6">SPOSA6832_04177-mRNA-1:cds</fullName>
    </submittedName>
</protein>
<feature type="compositionally biased region" description="Low complexity" evidence="4">
    <location>
        <begin position="175"/>
        <end position="202"/>
    </location>
</feature>
<proteinExistence type="predicted"/>
<evidence type="ECO:0000256" key="1">
    <source>
        <dbReference type="ARBA" id="ARBA00022723"/>
    </source>
</evidence>
<dbReference type="InterPro" id="IPR013083">
    <property type="entry name" value="Znf_RING/FYVE/PHD"/>
</dbReference>
<gene>
    <name evidence="6" type="primary">SPOSA6832_04177</name>
</gene>
<dbReference type="Gene3D" id="3.30.40.10">
    <property type="entry name" value="Zinc/RING finger domain, C3HC4 (zinc finger)"/>
    <property type="match status" value="1"/>
</dbReference>
<dbReference type="SMART" id="SM00064">
    <property type="entry name" value="FYVE"/>
    <property type="match status" value="1"/>
</dbReference>
<dbReference type="Proteomes" id="UP000243876">
    <property type="component" value="Unassembled WGS sequence"/>
</dbReference>
<dbReference type="InterPro" id="IPR011011">
    <property type="entry name" value="Znf_FYVE_PHD"/>
</dbReference>
<dbReference type="InterPro" id="IPR000306">
    <property type="entry name" value="Znf_FYVE"/>
</dbReference>
<dbReference type="AlphaFoldDB" id="A0A0D6ERA2"/>
<dbReference type="Pfam" id="PF01363">
    <property type="entry name" value="FYVE"/>
    <property type="match status" value="1"/>
</dbReference>
<evidence type="ECO:0000256" key="2">
    <source>
        <dbReference type="ARBA" id="ARBA00022771"/>
    </source>
</evidence>
<dbReference type="SUPFAM" id="SSF57903">
    <property type="entry name" value="FYVE/PHD zinc finger"/>
    <property type="match status" value="1"/>
</dbReference>
<evidence type="ECO:0000313" key="6">
    <source>
        <dbReference type="EMBL" id="CEQ42368.1"/>
    </source>
</evidence>
<keyword evidence="3" id="KW-0862">Zinc</keyword>
<keyword evidence="2" id="KW-0863">Zinc-finger</keyword>
<feature type="compositionally biased region" description="Low complexity" evidence="4">
    <location>
        <begin position="264"/>
        <end position="275"/>
    </location>
</feature>
<evidence type="ECO:0000313" key="7">
    <source>
        <dbReference type="Proteomes" id="UP000243876"/>
    </source>
</evidence>
<dbReference type="GO" id="GO:0008270">
    <property type="term" value="F:zinc ion binding"/>
    <property type="evidence" value="ECO:0007669"/>
    <property type="project" value="UniProtKB-KW"/>
</dbReference>
<feature type="compositionally biased region" description="Basic and acidic residues" evidence="4">
    <location>
        <begin position="346"/>
        <end position="355"/>
    </location>
</feature>
<feature type="domain" description="FYVE zinc finger" evidence="5">
    <location>
        <begin position="81"/>
        <end position="227"/>
    </location>
</feature>
<dbReference type="OrthoDB" id="660555at2759"/>
<accession>A0A0D6ERA2</accession>
<organism evidence="6 7">
    <name type="scientific">Sporidiobolus salmonicolor</name>
    <name type="common">Yeast-like fungus</name>
    <name type="synonym">Sporobolomyces salmonicolor</name>
    <dbReference type="NCBI Taxonomy" id="5005"/>
    <lineage>
        <taxon>Eukaryota</taxon>
        <taxon>Fungi</taxon>
        <taxon>Dikarya</taxon>
        <taxon>Basidiomycota</taxon>
        <taxon>Pucciniomycotina</taxon>
        <taxon>Microbotryomycetes</taxon>
        <taxon>Sporidiobolales</taxon>
        <taxon>Sporidiobolaceae</taxon>
        <taxon>Sporobolomyces</taxon>
    </lineage>
</organism>
<feature type="region of interest" description="Disordered" evidence="4">
    <location>
        <begin position="175"/>
        <end position="208"/>
    </location>
</feature>
<feature type="compositionally biased region" description="Polar residues" evidence="4">
    <location>
        <begin position="329"/>
        <end position="344"/>
    </location>
</feature>